<dbReference type="STRING" id="1407499.HHUB_2233"/>
<keyword evidence="4" id="KW-0411">Iron-sulfur</keyword>
<evidence type="ECO:0000256" key="4">
    <source>
        <dbReference type="ARBA" id="ARBA00023014"/>
    </source>
</evidence>
<dbReference type="RefSeq" id="WP_059056649.1">
    <property type="nucleotide sequence ID" value="NZ_CEML01000002.1"/>
</dbReference>
<dbReference type="Pfam" id="PF00355">
    <property type="entry name" value="Rieske"/>
    <property type="match status" value="1"/>
</dbReference>
<dbReference type="InterPro" id="IPR036922">
    <property type="entry name" value="Rieske_2Fe-2S_sf"/>
</dbReference>
<evidence type="ECO:0000313" key="6">
    <source>
        <dbReference type="EMBL" id="CQH55447.1"/>
    </source>
</evidence>
<gene>
    <name evidence="6" type="ORF">HHUB_2233</name>
</gene>
<dbReference type="GO" id="GO:0051537">
    <property type="term" value="F:2 iron, 2 sulfur cluster binding"/>
    <property type="evidence" value="ECO:0007669"/>
    <property type="project" value="UniProtKB-KW"/>
</dbReference>
<dbReference type="GeneID" id="26658883"/>
<evidence type="ECO:0000256" key="2">
    <source>
        <dbReference type="ARBA" id="ARBA00022723"/>
    </source>
</evidence>
<dbReference type="KEGG" id="hhb:Hhub_2233"/>
<accession>A0A0U5H208</accession>
<name>A0A0U5H208_9EURY</name>
<keyword evidence="7" id="KW-1185">Reference proteome</keyword>
<evidence type="ECO:0000256" key="3">
    <source>
        <dbReference type="ARBA" id="ARBA00023004"/>
    </source>
</evidence>
<evidence type="ECO:0000256" key="1">
    <source>
        <dbReference type="ARBA" id="ARBA00022714"/>
    </source>
</evidence>
<organism evidence="6 7">
    <name type="scientific">Halobacterium hubeiense</name>
    <dbReference type="NCBI Taxonomy" id="1407499"/>
    <lineage>
        <taxon>Archaea</taxon>
        <taxon>Methanobacteriati</taxon>
        <taxon>Methanobacteriota</taxon>
        <taxon>Stenosarchaea group</taxon>
        <taxon>Halobacteria</taxon>
        <taxon>Halobacteriales</taxon>
        <taxon>Halobacteriaceae</taxon>
        <taxon>Halobacterium</taxon>
    </lineage>
</organism>
<dbReference type="OrthoDB" id="250454at2157"/>
<reference evidence="7" key="1">
    <citation type="journal article" date="2016" name="Environ. Microbiol.">
        <title>The complete genome of a viable archaeum isolated from 123-million-year-old rock salt.</title>
        <authorList>
            <person name="Jaakkola S.T."/>
            <person name="Pfeiffer F."/>
            <person name="Ravantti J.J."/>
            <person name="Guo Q."/>
            <person name="Liu Y."/>
            <person name="Chen X."/>
            <person name="Ma H."/>
            <person name="Yang C."/>
            <person name="Oksanen H.M."/>
            <person name="Bamford D.H."/>
        </authorList>
    </citation>
    <scope>NUCLEOTIDE SEQUENCE</scope>
    <source>
        <strain evidence="7">JI20-1</strain>
    </source>
</reference>
<dbReference type="EMBL" id="LN831302">
    <property type="protein sequence ID" value="CQH55447.1"/>
    <property type="molecule type" value="Genomic_DNA"/>
</dbReference>
<evidence type="ECO:0000259" key="5">
    <source>
        <dbReference type="PROSITE" id="PS51296"/>
    </source>
</evidence>
<keyword evidence="3" id="KW-0408">Iron</keyword>
<dbReference type="GO" id="GO:0046872">
    <property type="term" value="F:metal ion binding"/>
    <property type="evidence" value="ECO:0007669"/>
    <property type="project" value="UniProtKB-KW"/>
</dbReference>
<keyword evidence="1" id="KW-0001">2Fe-2S</keyword>
<feature type="domain" description="Rieske" evidence="5">
    <location>
        <begin position="28"/>
        <end position="109"/>
    </location>
</feature>
<evidence type="ECO:0000313" key="7">
    <source>
        <dbReference type="Proteomes" id="UP000066737"/>
    </source>
</evidence>
<dbReference type="InterPro" id="IPR017941">
    <property type="entry name" value="Rieske_2Fe-2S"/>
</dbReference>
<dbReference type="CDD" id="cd03467">
    <property type="entry name" value="Rieske"/>
    <property type="match status" value="1"/>
</dbReference>
<dbReference type="SUPFAM" id="SSF50022">
    <property type="entry name" value="ISP domain"/>
    <property type="match status" value="1"/>
</dbReference>
<protein>
    <submittedName>
        <fullName evidence="6">Probable iron-sulfur protein (2Fe-2S)</fullName>
    </submittedName>
</protein>
<dbReference type="Proteomes" id="UP000066737">
    <property type="component" value="Chromosome I"/>
</dbReference>
<dbReference type="PROSITE" id="PS51296">
    <property type="entry name" value="RIESKE"/>
    <property type="match status" value="1"/>
</dbReference>
<proteinExistence type="predicted"/>
<keyword evidence="2" id="KW-0479">Metal-binding</keyword>
<sequence length="139" mass="15402">MSRYRVTSVADVHEEGGTVFTVRDEHGGDEEVLLVPCEDGVEAWVNRCTHEPQRLYREGVGATVRNGEVVCPRHGSMFDTCSGHCDNGEAADTTLVDVEITVEDGQVYLTDDDVQYLHDGLKQDDEDDETPSSTSHIQF</sequence>
<dbReference type="Gene3D" id="2.102.10.10">
    <property type="entry name" value="Rieske [2Fe-2S] iron-sulphur domain"/>
    <property type="match status" value="1"/>
</dbReference>
<dbReference type="AlphaFoldDB" id="A0A0U5H208"/>